<keyword evidence="2 4" id="KW-0808">Transferase</keyword>
<evidence type="ECO:0000313" key="7">
    <source>
        <dbReference type="Proteomes" id="UP000265715"/>
    </source>
</evidence>
<dbReference type="GO" id="GO:0061594">
    <property type="term" value="F:6-deoxy-6-sulfofructose kinase activity"/>
    <property type="evidence" value="ECO:0007669"/>
    <property type="project" value="UniProtKB-EC"/>
</dbReference>
<keyword evidence="7" id="KW-1185">Reference proteome</keyword>
<organism evidence="6 7">
    <name type="scientific">Calidithermus terrae</name>
    <dbReference type="NCBI Taxonomy" id="1408545"/>
    <lineage>
        <taxon>Bacteria</taxon>
        <taxon>Thermotogati</taxon>
        <taxon>Deinococcota</taxon>
        <taxon>Deinococci</taxon>
        <taxon>Thermales</taxon>
        <taxon>Thermaceae</taxon>
        <taxon>Calidithermus</taxon>
    </lineage>
</organism>
<dbReference type="InterPro" id="IPR011611">
    <property type="entry name" value="PfkB_dom"/>
</dbReference>
<evidence type="ECO:0000259" key="5">
    <source>
        <dbReference type="Pfam" id="PF00294"/>
    </source>
</evidence>
<dbReference type="Proteomes" id="UP000265715">
    <property type="component" value="Unassembled WGS sequence"/>
</dbReference>
<feature type="domain" description="Carbohydrate kinase PfkB" evidence="5">
    <location>
        <begin position="2"/>
        <end position="261"/>
    </location>
</feature>
<dbReference type="InterPro" id="IPR029056">
    <property type="entry name" value="Ribokinase-like"/>
</dbReference>
<dbReference type="PANTHER" id="PTHR42774:SF3">
    <property type="entry name" value="KETOHEXOKINASE"/>
    <property type="match status" value="1"/>
</dbReference>
<dbReference type="Pfam" id="PF00294">
    <property type="entry name" value="PfkB"/>
    <property type="match status" value="1"/>
</dbReference>
<sequence>MARVITLGWACLDQRFYLEHFPPTHSRTPVRAFRQAIGGPAAVAAQAVARLGGDALLLSRRGPDGAGESLEAALRAEGVRSRFTLGRETPVSAVLVAPDGERYIFPYRPDLPAEPDWDPEAVLEGVGAVLIDHRWLHAERRLAEAARARGIPVVLDLDHDRPEAWELVPRVSHVVASEELARQLGGVEALLGRIPGWAAVTLGAEGVRHRGGQVPAFRVEVRDSTGAGDVYHGAFALGLAEGMGEEGALRFAAAVAALHVRDGEPPRRAEVEALLG</sequence>
<evidence type="ECO:0000313" key="6">
    <source>
        <dbReference type="EMBL" id="RIH86168.1"/>
    </source>
</evidence>
<comment type="caution">
    <text evidence="6">The sequence shown here is derived from an EMBL/GenBank/DDBJ whole genome shotgun (WGS) entry which is preliminary data.</text>
</comment>
<dbReference type="PANTHER" id="PTHR42774">
    <property type="entry name" value="PHOSPHOTRANSFERASE SYSTEM TRANSPORT PROTEIN"/>
    <property type="match status" value="1"/>
</dbReference>
<dbReference type="GO" id="GO:0016301">
    <property type="term" value="F:kinase activity"/>
    <property type="evidence" value="ECO:0007669"/>
    <property type="project" value="UniProtKB-KW"/>
</dbReference>
<gene>
    <name evidence="6" type="primary">yihV</name>
    <name evidence="6" type="ORF">Mterra_01519</name>
</gene>
<evidence type="ECO:0000256" key="3">
    <source>
        <dbReference type="ARBA" id="ARBA00022777"/>
    </source>
</evidence>
<evidence type="ECO:0000256" key="2">
    <source>
        <dbReference type="ARBA" id="ARBA00022679"/>
    </source>
</evidence>
<dbReference type="InterPro" id="IPR002139">
    <property type="entry name" value="Ribo/fructo_kinase"/>
</dbReference>
<dbReference type="SUPFAM" id="SSF53613">
    <property type="entry name" value="Ribokinase-like"/>
    <property type="match status" value="1"/>
</dbReference>
<dbReference type="InterPro" id="IPR052562">
    <property type="entry name" value="Ketohexokinase-related"/>
</dbReference>
<dbReference type="OrthoDB" id="9775849at2"/>
<dbReference type="AlphaFoldDB" id="A0A399EQD6"/>
<name>A0A399EQD6_9DEIN</name>
<dbReference type="EC" id="2.7.1.184" evidence="6"/>
<proteinExistence type="inferred from homology"/>
<evidence type="ECO:0000256" key="1">
    <source>
        <dbReference type="ARBA" id="ARBA00010688"/>
    </source>
</evidence>
<evidence type="ECO:0000256" key="4">
    <source>
        <dbReference type="RuleBase" id="RU003704"/>
    </source>
</evidence>
<dbReference type="RefSeq" id="WP_119314655.1">
    <property type="nucleotide sequence ID" value="NZ_QXDL01000049.1"/>
</dbReference>
<dbReference type="Gene3D" id="3.40.1190.20">
    <property type="match status" value="1"/>
</dbReference>
<comment type="similarity">
    <text evidence="1 4">Belongs to the carbohydrate kinase PfkB family.</text>
</comment>
<dbReference type="InterPro" id="IPR002173">
    <property type="entry name" value="Carboh/pur_kinase_PfkB_CS"/>
</dbReference>
<keyword evidence="3 4" id="KW-0418">Kinase</keyword>
<dbReference type="PROSITE" id="PS00584">
    <property type="entry name" value="PFKB_KINASES_2"/>
    <property type="match status" value="1"/>
</dbReference>
<accession>A0A399EQD6</accession>
<reference evidence="6 7" key="1">
    <citation type="submission" date="2018-08" db="EMBL/GenBank/DDBJ databases">
        <title>Meiothermus terrae DSM 26712 genome sequencing project.</title>
        <authorList>
            <person name="Da Costa M.S."/>
            <person name="Albuquerque L."/>
            <person name="Raposo P."/>
            <person name="Froufe H.J.C."/>
            <person name="Barroso C.S."/>
            <person name="Egas C."/>
        </authorList>
    </citation>
    <scope>NUCLEOTIDE SEQUENCE [LARGE SCALE GENOMIC DNA]</scope>
    <source>
        <strain evidence="6 7">DSM 26712</strain>
    </source>
</reference>
<dbReference type="PRINTS" id="PR00990">
    <property type="entry name" value="RIBOKINASE"/>
</dbReference>
<dbReference type="EMBL" id="QXDL01000049">
    <property type="protein sequence ID" value="RIH86168.1"/>
    <property type="molecule type" value="Genomic_DNA"/>
</dbReference>
<protein>
    <submittedName>
        <fullName evidence="6">Sulfofructose kinase</fullName>
        <ecNumber evidence="6">2.7.1.184</ecNumber>
    </submittedName>
</protein>